<sequence length="329" mass="36515">MAPDLDSYLATRYLVADSKPTKKRKRKQPSNEVGLLITEDDESGFGASAKQDEDEDGPAVVAGTSAEFRKAKKSSWKTLGAAAKEPSSREDADVANAIIASAAAEQEASRQADDEGPTVENSSAVVMMGDGTHAGLQSAAAVTAQLEKRKREERKEFERLHGGAKEEETAYRDAAGNRIDISMRRAQARRAAAEAAEKERLAKDALKGDTQKEEAQKRREALEDAKLMPFARGVEDAEMNRELKEQQRWNDPMMQFLGDRRGQAGTATSKAKKGRPSYNGPVPPNRYGIRPGYRWDGVDRSNGFESERFRALNRREMKKDLEYSWQMDV</sequence>
<accession>A0AAE8SW40</accession>
<keyword evidence="4" id="KW-1185">Reference proteome</keyword>
<dbReference type="InterPro" id="IPR018609">
    <property type="entry name" value="Bud13"/>
</dbReference>
<evidence type="ECO:0000256" key="1">
    <source>
        <dbReference type="ARBA" id="ARBA00011069"/>
    </source>
</evidence>
<proteinExistence type="inferred from homology"/>
<evidence type="ECO:0000256" key="2">
    <source>
        <dbReference type="SAM" id="MobiDB-lite"/>
    </source>
</evidence>
<gene>
    <name evidence="3" type="ORF">DNG_05876</name>
</gene>
<evidence type="ECO:0000313" key="4">
    <source>
        <dbReference type="Proteomes" id="UP001187682"/>
    </source>
</evidence>
<reference evidence="3" key="1">
    <citation type="submission" date="2018-03" db="EMBL/GenBank/DDBJ databases">
        <authorList>
            <person name="Guldener U."/>
        </authorList>
    </citation>
    <scope>NUCLEOTIDE SEQUENCE</scope>
</reference>
<feature type="region of interest" description="Disordered" evidence="2">
    <location>
        <begin position="136"/>
        <end position="171"/>
    </location>
</feature>
<dbReference type="GO" id="GO:0005684">
    <property type="term" value="C:U2-type spliceosomal complex"/>
    <property type="evidence" value="ECO:0007669"/>
    <property type="project" value="TreeGrafter"/>
</dbReference>
<dbReference type="EMBL" id="ONZQ02000008">
    <property type="protein sequence ID" value="SPO03194.1"/>
    <property type="molecule type" value="Genomic_DNA"/>
</dbReference>
<comment type="caution">
    <text evidence="3">The sequence shown here is derived from an EMBL/GenBank/DDBJ whole genome shotgun (WGS) entry which is preliminary data.</text>
</comment>
<dbReference type="GO" id="GO:0000398">
    <property type="term" value="P:mRNA splicing, via spliceosome"/>
    <property type="evidence" value="ECO:0007669"/>
    <property type="project" value="TreeGrafter"/>
</dbReference>
<dbReference type="AlphaFoldDB" id="A0AAE8SW40"/>
<evidence type="ECO:0000313" key="3">
    <source>
        <dbReference type="EMBL" id="SPO03194.1"/>
    </source>
</evidence>
<organism evidence="3 4">
    <name type="scientific">Cephalotrichum gorgonifer</name>
    <dbReference type="NCBI Taxonomy" id="2041049"/>
    <lineage>
        <taxon>Eukaryota</taxon>
        <taxon>Fungi</taxon>
        <taxon>Dikarya</taxon>
        <taxon>Ascomycota</taxon>
        <taxon>Pezizomycotina</taxon>
        <taxon>Sordariomycetes</taxon>
        <taxon>Hypocreomycetidae</taxon>
        <taxon>Microascales</taxon>
        <taxon>Microascaceae</taxon>
        <taxon>Cephalotrichum</taxon>
    </lineage>
</organism>
<dbReference type="GO" id="GO:0003723">
    <property type="term" value="F:RNA binding"/>
    <property type="evidence" value="ECO:0007669"/>
    <property type="project" value="TreeGrafter"/>
</dbReference>
<name>A0AAE8SW40_9PEZI</name>
<dbReference type="PANTHER" id="PTHR31809:SF0">
    <property type="entry name" value="BUD13 HOMOLOG"/>
    <property type="match status" value="1"/>
</dbReference>
<feature type="compositionally biased region" description="Basic and acidic residues" evidence="2">
    <location>
        <begin position="146"/>
        <end position="171"/>
    </location>
</feature>
<dbReference type="Proteomes" id="UP001187682">
    <property type="component" value="Unassembled WGS sequence"/>
</dbReference>
<protein>
    <submittedName>
        <fullName evidence="3">Related to Pre-mRNA-splicing factor CWC26</fullName>
    </submittedName>
</protein>
<dbReference type="InterPro" id="IPR051112">
    <property type="entry name" value="CWC26_splicing_factor"/>
</dbReference>
<comment type="similarity">
    <text evidence="1">Belongs to the CWC26 family.</text>
</comment>
<feature type="region of interest" description="Disordered" evidence="2">
    <location>
        <begin position="261"/>
        <end position="293"/>
    </location>
</feature>
<feature type="region of interest" description="Disordered" evidence="2">
    <location>
        <begin position="18"/>
        <end position="59"/>
    </location>
</feature>
<dbReference type="GO" id="GO:0070274">
    <property type="term" value="C:RES complex"/>
    <property type="evidence" value="ECO:0007669"/>
    <property type="project" value="TreeGrafter"/>
</dbReference>
<feature type="region of interest" description="Disordered" evidence="2">
    <location>
        <begin position="199"/>
        <end position="219"/>
    </location>
</feature>
<dbReference type="Pfam" id="PF09736">
    <property type="entry name" value="Bud13"/>
    <property type="match status" value="1"/>
</dbReference>
<feature type="region of interest" description="Disordered" evidence="2">
    <location>
        <begin position="73"/>
        <end position="93"/>
    </location>
</feature>
<dbReference type="PANTHER" id="PTHR31809">
    <property type="entry name" value="BUD13 HOMOLOG"/>
    <property type="match status" value="1"/>
</dbReference>